<feature type="region of interest" description="Disordered" evidence="1">
    <location>
        <begin position="121"/>
        <end position="163"/>
    </location>
</feature>
<sequence>MLTILSEEFLPDNYKRYVEMNVKYSQGYRKYKSDIPSFLVNRPRILVLHCQERIFAAKDIKSQHIECIDISKGTFNIKSQSQDGSWYVLSFGDSETMCHCGCPYWQKCSQTAEEPLTTPHLEEPQEQRNISEKHSPVDQCTSDSKTPPTLDVEEDLPTHPKNDRNEGARCCDLLVQLRCATHLVHDSEALTSLQLKLVQALSEVR</sequence>
<gene>
    <name evidence="2" type="ORF">PEVE_00009201</name>
</gene>
<keyword evidence="3" id="KW-1185">Reference proteome</keyword>
<evidence type="ECO:0000313" key="3">
    <source>
        <dbReference type="Proteomes" id="UP001159427"/>
    </source>
</evidence>
<feature type="compositionally biased region" description="Basic and acidic residues" evidence="1">
    <location>
        <begin position="121"/>
        <end position="136"/>
    </location>
</feature>
<evidence type="ECO:0000313" key="2">
    <source>
        <dbReference type="EMBL" id="CAH3173683.1"/>
    </source>
</evidence>
<feature type="compositionally biased region" description="Polar residues" evidence="1">
    <location>
        <begin position="138"/>
        <end position="147"/>
    </location>
</feature>
<proteinExistence type="predicted"/>
<reference evidence="2 3" key="1">
    <citation type="submission" date="2022-05" db="EMBL/GenBank/DDBJ databases">
        <authorList>
            <consortium name="Genoscope - CEA"/>
            <person name="William W."/>
        </authorList>
    </citation>
    <scope>NUCLEOTIDE SEQUENCE [LARGE SCALE GENOMIC DNA]</scope>
</reference>
<dbReference type="EMBL" id="CALNXI010001630">
    <property type="protein sequence ID" value="CAH3173683.1"/>
    <property type="molecule type" value="Genomic_DNA"/>
</dbReference>
<protein>
    <recommendedName>
        <fullName evidence="4">SWIM-type domain-containing protein</fullName>
    </recommendedName>
</protein>
<name>A0ABN8R791_9CNID</name>
<evidence type="ECO:0008006" key="4">
    <source>
        <dbReference type="Google" id="ProtNLM"/>
    </source>
</evidence>
<comment type="caution">
    <text evidence="2">The sequence shown here is derived from an EMBL/GenBank/DDBJ whole genome shotgun (WGS) entry which is preliminary data.</text>
</comment>
<accession>A0ABN8R791</accession>
<dbReference type="PANTHER" id="PTHR47456">
    <property type="entry name" value="PHD-TYPE DOMAIN-CONTAINING PROTEIN"/>
    <property type="match status" value="1"/>
</dbReference>
<dbReference type="Proteomes" id="UP001159427">
    <property type="component" value="Unassembled WGS sequence"/>
</dbReference>
<organism evidence="2 3">
    <name type="scientific">Porites evermanni</name>
    <dbReference type="NCBI Taxonomy" id="104178"/>
    <lineage>
        <taxon>Eukaryota</taxon>
        <taxon>Metazoa</taxon>
        <taxon>Cnidaria</taxon>
        <taxon>Anthozoa</taxon>
        <taxon>Hexacorallia</taxon>
        <taxon>Scleractinia</taxon>
        <taxon>Fungiina</taxon>
        <taxon>Poritidae</taxon>
        <taxon>Porites</taxon>
    </lineage>
</organism>
<dbReference type="PANTHER" id="PTHR47456:SF1">
    <property type="entry name" value="PHD-TYPE DOMAIN-CONTAINING PROTEIN"/>
    <property type="match status" value="1"/>
</dbReference>
<evidence type="ECO:0000256" key="1">
    <source>
        <dbReference type="SAM" id="MobiDB-lite"/>
    </source>
</evidence>